<dbReference type="PANTHER" id="PTHR43544">
    <property type="entry name" value="SHORT-CHAIN DEHYDROGENASE/REDUCTASE"/>
    <property type="match status" value="1"/>
</dbReference>
<accession>A0A9P9DWM8</accession>
<dbReference type="OrthoDB" id="5296at2759"/>
<comment type="similarity">
    <text evidence="1">Belongs to the short-chain dehydrogenases/reductases (SDR) family.</text>
</comment>
<dbReference type="AlphaFoldDB" id="A0A9P9DWM8"/>
<dbReference type="PANTHER" id="PTHR43544:SF12">
    <property type="entry name" value="NAD(P)-BINDING ROSSMANN-FOLD SUPERFAMILY PROTEIN"/>
    <property type="match status" value="1"/>
</dbReference>
<sequence>MDDESVNDLATTGAQVMPLDYTNGDSITTAAITLESAVEHLDVVVNCGGVNTKPRQWDGGETANVVLDKFKIMALGPFLATMSLLPLLKKSELGKVLIVSSDLASITSSYGGRLSYRMAKVALNQQTASLVADFRAQGINVALAAVHPGRVPTRMSGGNESVDLAESTEGMVKIVEDLTVENSGRFLYYTGEQLPW</sequence>
<gene>
    <name evidence="2" type="ORF">EDB81DRAFT_889421</name>
</gene>
<organism evidence="2 3">
    <name type="scientific">Dactylonectria macrodidyma</name>
    <dbReference type="NCBI Taxonomy" id="307937"/>
    <lineage>
        <taxon>Eukaryota</taxon>
        <taxon>Fungi</taxon>
        <taxon>Dikarya</taxon>
        <taxon>Ascomycota</taxon>
        <taxon>Pezizomycotina</taxon>
        <taxon>Sordariomycetes</taxon>
        <taxon>Hypocreomycetidae</taxon>
        <taxon>Hypocreales</taxon>
        <taxon>Nectriaceae</taxon>
        <taxon>Dactylonectria</taxon>
    </lineage>
</organism>
<reference evidence="2" key="1">
    <citation type="journal article" date="2021" name="Nat. Commun.">
        <title>Genetic determinants of endophytism in the Arabidopsis root mycobiome.</title>
        <authorList>
            <person name="Mesny F."/>
            <person name="Miyauchi S."/>
            <person name="Thiergart T."/>
            <person name="Pickel B."/>
            <person name="Atanasova L."/>
            <person name="Karlsson M."/>
            <person name="Huettel B."/>
            <person name="Barry K.W."/>
            <person name="Haridas S."/>
            <person name="Chen C."/>
            <person name="Bauer D."/>
            <person name="Andreopoulos W."/>
            <person name="Pangilinan J."/>
            <person name="LaButti K."/>
            <person name="Riley R."/>
            <person name="Lipzen A."/>
            <person name="Clum A."/>
            <person name="Drula E."/>
            <person name="Henrissat B."/>
            <person name="Kohler A."/>
            <person name="Grigoriev I.V."/>
            <person name="Martin F.M."/>
            <person name="Hacquard S."/>
        </authorList>
    </citation>
    <scope>NUCLEOTIDE SEQUENCE</scope>
    <source>
        <strain evidence="2">MPI-CAGE-AT-0147</strain>
    </source>
</reference>
<comment type="caution">
    <text evidence="2">The sequence shown here is derived from an EMBL/GenBank/DDBJ whole genome shotgun (WGS) entry which is preliminary data.</text>
</comment>
<dbReference type="GO" id="GO:0016491">
    <property type="term" value="F:oxidoreductase activity"/>
    <property type="evidence" value="ECO:0007669"/>
    <property type="project" value="TreeGrafter"/>
</dbReference>
<dbReference type="InterPro" id="IPR036291">
    <property type="entry name" value="NAD(P)-bd_dom_sf"/>
</dbReference>
<dbReference type="GO" id="GO:0005737">
    <property type="term" value="C:cytoplasm"/>
    <property type="evidence" value="ECO:0007669"/>
    <property type="project" value="TreeGrafter"/>
</dbReference>
<dbReference type="EMBL" id="JAGMUV010000019">
    <property type="protein sequence ID" value="KAH7127629.1"/>
    <property type="molecule type" value="Genomic_DNA"/>
</dbReference>
<dbReference type="SUPFAM" id="SSF51735">
    <property type="entry name" value="NAD(P)-binding Rossmann-fold domains"/>
    <property type="match status" value="1"/>
</dbReference>
<proteinExistence type="inferred from homology"/>
<dbReference type="PRINTS" id="PR00081">
    <property type="entry name" value="GDHRDH"/>
</dbReference>
<dbReference type="Gene3D" id="3.40.50.720">
    <property type="entry name" value="NAD(P)-binding Rossmann-like Domain"/>
    <property type="match status" value="1"/>
</dbReference>
<dbReference type="Proteomes" id="UP000738349">
    <property type="component" value="Unassembled WGS sequence"/>
</dbReference>
<protein>
    <submittedName>
        <fullName evidence="2">Uncharacterized protein</fullName>
    </submittedName>
</protein>
<evidence type="ECO:0000313" key="2">
    <source>
        <dbReference type="EMBL" id="KAH7127629.1"/>
    </source>
</evidence>
<dbReference type="InterPro" id="IPR051468">
    <property type="entry name" value="Fungal_SecMetab_SDRs"/>
</dbReference>
<evidence type="ECO:0000313" key="3">
    <source>
        <dbReference type="Proteomes" id="UP000738349"/>
    </source>
</evidence>
<name>A0A9P9DWM8_9HYPO</name>
<keyword evidence="3" id="KW-1185">Reference proteome</keyword>
<dbReference type="Pfam" id="PF13561">
    <property type="entry name" value="adh_short_C2"/>
    <property type="match status" value="1"/>
</dbReference>
<evidence type="ECO:0000256" key="1">
    <source>
        <dbReference type="ARBA" id="ARBA00006484"/>
    </source>
</evidence>
<dbReference type="InterPro" id="IPR002347">
    <property type="entry name" value="SDR_fam"/>
</dbReference>